<evidence type="ECO:0000256" key="1">
    <source>
        <dbReference type="SAM" id="Phobius"/>
    </source>
</evidence>
<keyword evidence="3" id="KW-1185">Reference proteome</keyword>
<feature type="transmembrane region" description="Helical" evidence="1">
    <location>
        <begin position="79"/>
        <end position="101"/>
    </location>
</feature>
<dbReference type="Proteomes" id="UP000596739">
    <property type="component" value="Unassembled WGS sequence"/>
</dbReference>
<proteinExistence type="predicted"/>
<name>A0ABS1EMG1_9CLOT</name>
<evidence type="ECO:0000313" key="3">
    <source>
        <dbReference type="Proteomes" id="UP000596739"/>
    </source>
</evidence>
<keyword evidence="1" id="KW-0472">Membrane</keyword>
<keyword evidence="1" id="KW-1133">Transmembrane helix</keyword>
<accession>A0ABS1EMG1</accession>
<evidence type="ECO:0008006" key="4">
    <source>
        <dbReference type="Google" id="ProtNLM"/>
    </source>
</evidence>
<sequence length="195" mass="23093">MEIRYKLSMIDKFKITSFLLKKDSYLNKSYSMSRIVKEILLIYMIPIFYKTFLLTFVGAEKNKSLEYHVIGFFKKLYESFFIDLYSLIIITIIYLFVFFIWRSLLISVSQKTAINNYVNTLAINESGIKLQNDSFIESINIDYIKEIVISNEYLYFFGDRDLLLSVVPTKKIETSRNELDNLLGKNYKKVVKEVH</sequence>
<organism evidence="2 3">
    <name type="scientific">Clostridium yunnanense</name>
    <dbReference type="NCBI Taxonomy" id="2800325"/>
    <lineage>
        <taxon>Bacteria</taxon>
        <taxon>Bacillati</taxon>
        <taxon>Bacillota</taxon>
        <taxon>Clostridia</taxon>
        <taxon>Eubacteriales</taxon>
        <taxon>Clostridiaceae</taxon>
        <taxon>Clostridium</taxon>
    </lineage>
</organism>
<gene>
    <name evidence="2" type="ORF">JHL18_07840</name>
</gene>
<keyword evidence="1" id="KW-0812">Transmembrane</keyword>
<comment type="caution">
    <text evidence="2">The sequence shown here is derived from an EMBL/GenBank/DDBJ whole genome shotgun (WGS) entry which is preliminary data.</text>
</comment>
<evidence type="ECO:0000313" key="2">
    <source>
        <dbReference type="EMBL" id="MBK1810545.1"/>
    </source>
</evidence>
<dbReference type="RefSeq" id="WP_200267846.1">
    <property type="nucleotide sequence ID" value="NZ_JAENHN010000025.1"/>
</dbReference>
<feature type="transmembrane region" description="Helical" evidence="1">
    <location>
        <begin position="39"/>
        <end position="59"/>
    </location>
</feature>
<protein>
    <recommendedName>
        <fullName evidence="4">YcxB-like protein domain-containing protein</fullName>
    </recommendedName>
</protein>
<dbReference type="EMBL" id="JAENHN010000025">
    <property type="protein sequence ID" value="MBK1810545.1"/>
    <property type="molecule type" value="Genomic_DNA"/>
</dbReference>
<reference evidence="3" key="1">
    <citation type="submission" date="2021-01" db="EMBL/GenBank/DDBJ databases">
        <title>Genome public.</title>
        <authorList>
            <person name="Liu C."/>
            <person name="Sun Q."/>
        </authorList>
    </citation>
    <scope>NUCLEOTIDE SEQUENCE [LARGE SCALE GENOMIC DNA]</scope>
    <source>
        <strain evidence="3">YIM B02505</strain>
    </source>
</reference>